<dbReference type="OrthoDB" id="2690153at2759"/>
<dbReference type="Gene3D" id="3.40.30.20">
    <property type="match status" value="1"/>
</dbReference>
<dbReference type="PANTHER" id="PTHR43004:SF19">
    <property type="entry name" value="BINDING MONOOXYGENASE, PUTATIVE (JCVI)-RELATED"/>
    <property type="match status" value="1"/>
</dbReference>
<keyword evidence="2" id="KW-0274">FAD</keyword>
<dbReference type="EMBL" id="RBNI01003340">
    <property type="protein sequence ID" value="RUP48441.1"/>
    <property type="molecule type" value="Genomic_DNA"/>
</dbReference>
<keyword evidence="1" id="KW-0285">Flavoprotein</keyword>
<comment type="caution">
    <text evidence="5">The sequence shown here is derived from an EMBL/GenBank/DDBJ whole genome shotgun (WGS) entry which is preliminary data.</text>
</comment>
<dbReference type="InterPro" id="IPR050641">
    <property type="entry name" value="RIFMO-like"/>
</dbReference>
<evidence type="ECO:0000256" key="2">
    <source>
        <dbReference type="ARBA" id="ARBA00022827"/>
    </source>
</evidence>
<evidence type="ECO:0000256" key="1">
    <source>
        <dbReference type="ARBA" id="ARBA00022630"/>
    </source>
</evidence>
<dbReference type="InterPro" id="IPR012941">
    <property type="entry name" value="Phe_hydrox_C_dim_dom"/>
</dbReference>
<reference evidence="5 6" key="1">
    <citation type="journal article" date="2018" name="New Phytol.">
        <title>Phylogenomics of Endogonaceae and evolution of mycorrhizas within Mucoromycota.</title>
        <authorList>
            <person name="Chang Y."/>
            <person name="Desiro A."/>
            <person name="Na H."/>
            <person name="Sandor L."/>
            <person name="Lipzen A."/>
            <person name="Clum A."/>
            <person name="Barry K."/>
            <person name="Grigoriev I.V."/>
            <person name="Martin F.M."/>
            <person name="Stajich J.E."/>
            <person name="Smith M.E."/>
            <person name="Bonito G."/>
            <person name="Spatafora J.W."/>
        </authorList>
    </citation>
    <scope>NUCLEOTIDE SEQUENCE [LARGE SCALE GENOMIC DNA]</scope>
    <source>
        <strain evidence="5 6">GMNB39</strain>
    </source>
</reference>
<dbReference type="InterPro" id="IPR038220">
    <property type="entry name" value="PHOX_C_sf"/>
</dbReference>
<dbReference type="AlphaFoldDB" id="A0A433DC67"/>
<gene>
    <name evidence="5" type="ORF">BC936DRAFT_144554</name>
</gene>
<dbReference type="InterPro" id="IPR036188">
    <property type="entry name" value="FAD/NAD-bd_sf"/>
</dbReference>
<protein>
    <recommendedName>
        <fullName evidence="4">Phenol hydroxylase-like C-terminal dimerisation domain-containing protein</fullName>
    </recommendedName>
</protein>
<accession>A0A433DC67</accession>
<dbReference type="Gene3D" id="3.50.50.60">
    <property type="entry name" value="FAD/NAD(P)-binding domain"/>
    <property type="match status" value="1"/>
</dbReference>
<dbReference type="Proteomes" id="UP000268093">
    <property type="component" value="Unassembled WGS sequence"/>
</dbReference>
<dbReference type="InterPro" id="IPR036249">
    <property type="entry name" value="Thioredoxin-like_sf"/>
</dbReference>
<keyword evidence="6" id="KW-1185">Reference proteome</keyword>
<dbReference type="PANTHER" id="PTHR43004">
    <property type="entry name" value="TRK SYSTEM POTASSIUM UPTAKE PROTEIN"/>
    <property type="match status" value="1"/>
</dbReference>
<dbReference type="GO" id="GO:0004497">
    <property type="term" value="F:monooxygenase activity"/>
    <property type="evidence" value="ECO:0007669"/>
    <property type="project" value="UniProtKB-ARBA"/>
</dbReference>
<sequence>MGLNDIHNLAWKVNLQDRTPANSMILDTYESERKEAAMQYINYANLTGMRTTFLSDNSDDWRPQQQQRLGIMSNPGQLRGIAEQTEYRRKFMSGLGIEYSANMLNWSGGASPSASPSMLHIGHRVPNISMAQVSVVVPNNSKIGNLASKDKDKVSVSKQIIRLHDFLRDPQLFQILVLVGDPIITPGVVTALHDMDVHMRSHSSFSQRYRRRITGLQGGDLLHVLIITTSNKSLSAMPGLGFLKNYRVAVDEFGECHKKFGVDVDFGQGMVYVVRPDEIVGAVVTIGEFATLEEYFEEFLAPSL</sequence>
<proteinExistence type="predicted"/>
<evidence type="ECO:0000256" key="3">
    <source>
        <dbReference type="ARBA" id="ARBA00023002"/>
    </source>
</evidence>
<evidence type="ECO:0000313" key="6">
    <source>
        <dbReference type="Proteomes" id="UP000268093"/>
    </source>
</evidence>
<dbReference type="SUPFAM" id="SSF52833">
    <property type="entry name" value="Thioredoxin-like"/>
    <property type="match status" value="1"/>
</dbReference>
<name>A0A433DC67_9FUNG</name>
<dbReference type="Pfam" id="PF07976">
    <property type="entry name" value="Phe_hydrox_dim"/>
    <property type="match status" value="1"/>
</dbReference>
<evidence type="ECO:0000313" key="5">
    <source>
        <dbReference type="EMBL" id="RUP48441.1"/>
    </source>
</evidence>
<feature type="domain" description="Phenol hydroxylase-like C-terminal dimerisation" evidence="4">
    <location>
        <begin position="98"/>
        <end position="302"/>
    </location>
</feature>
<keyword evidence="3" id="KW-0560">Oxidoreductase</keyword>
<evidence type="ECO:0000259" key="4">
    <source>
        <dbReference type="Pfam" id="PF07976"/>
    </source>
</evidence>
<organism evidence="5 6">
    <name type="scientific">Jimgerdemannia flammicorona</name>
    <dbReference type="NCBI Taxonomy" id="994334"/>
    <lineage>
        <taxon>Eukaryota</taxon>
        <taxon>Fungi</taxon>
        <taxon>Fungi incertae sedis</taxon>
        <taxon>Mucoromycota</taxon>
        <taxon>Mucoromycotina</taxon>
        <taxon>Endogonomycetes</taxon>
        <taxon>Endogonales</taxon>
        <taxon>Endogonaceae</taxon>
        <taxon>Jimgerdemannia</taxon>
    </lineage>
</organism>